<accession>A0ACA8R3I1</accession>
<sequence>MSKLFIIGVGPGSKDYLTEKAKNIVKSADVTIGSWRAINVFDDIGEVIGLDVKDLQEKLENAVDLAKNGKKVCVLSTGDPGFSGVLKTIKKIAENKNFDQNSIEVIPGISSLQLAAAKNRISWDEANIMTFHGRENISDILNVIDNGLPTIALPSKSVKDMAKFLLDNGVDENRKVTICEKLSYPEEKIITTSLKEVLTSDFSYMCVMIIY</sequence>
<dbReference type="Proteomes" id="UP000825015">
    <property type="component" value="Chromosome"/>
</dbReference>
<proteinExistence type="predicted"/>
<keyword evidence="2" id="KW-1185">Reference proteome</keyword>
<organism evidence="1 2">
    <name type="scientific">Methanobrevibacter arboriphilus</name>
    <dbReference type="NCBI Taxonomy" id="39441"/>
    <lineage>
        <taxon>Archaea</taxon>
        <taxon>Methanobacteriati</taxon>
        <taxon>Methanobacteriota</taxon>
        <taxon>Methanomada group</taxon>
        <taxon>Methanobacteria</taxon>
        <taxon>Methanobacteriales</taxon>
        <taxon>Methanobacteriaceae</taxon>
        <taxon>Methanobrevibacter</taxon>
    </lineage>
</organism>
<protein>
    <submittedName>
        <fullName evidence="1">Cobalt-precorrin-7 (C(5))-methyltransferase</fullName>
    </submittedName>
</protein>
<gene>
    <name evidence="1" type="ORF">MarbSA_11050</name>
</gene>
<name>A0ACA8R3I1_METAZ</name>
<reference evidence="1" key="1">
    <citation type="submission" date="2019-06" db="EMBL/GenBank/DDBJ databases">
        <title>Complete genome sequence of Methanobrevibacter arboriphilus strain SA.</title>
        <authorList>
            <person name="Asakawa S."/>
        </authorList>
    </citation>
    <scope>NUCLEOTIDE SEQUENCE</scope>
    <source>
        <strain evidence="1">SA</strain>
    </source>
</reference>
<evidence type="ECO:0000313" key="2">
    <source>
        <dbReference type="Proteomes" id="UP000825015"/>
    </source>
</evidence>
<dbReference type="EMBL" id="AP019779">
    <property type="protein sequence ID" value="BBL62065.1"/>
    <property type="molecule type" value="Genomic_DNA"/>
</dbReference>
<evidence type="ECO:0000313" key="1">
    <source>
        <dbReference type="EMBL" id="BBL62065.1"/>
    </source>
</evidence>